<accession>A0A1V2H3G0</accession>
<evidence type="ECO:0000256" key="1">
    <source>
        <dbReference type="ARBA" id="ARBA00022679"/>
    </source>
</evidence>
<name>A0A1V2H3G0_9PROT</name>
<comment type="caution">
    <text evidence="2">The sequence shown here is derived from an EMBL/GenBank/DDBJ whole genome shotgun (WGS) entry which is preliminary data.</text>
</comment>
<evidence type="ECO:0000313" key="2">
    <source>
        <dbReference type="EMBL" id="ONG54220.1"/>
    </source>
</evidence>
<dbReference type="RefSeq" id="WP_076957362.1">
    <property type="nucleotide sequence ID" value="NZ_MLCO01000088.1"/>
</dbReference>
<organism evidence="2 3">
    <name type="scientific">Teichococcus deserti</name>
    <dbReference type="NCBI Taxonomy" id="1817963"/>
    <lineage>
        <taxon>Bacteria</taxon>
        <taxon>Pseudomonadati</taxon>
        <taxon>Pseudomonadota</taxon>
        <taxon>Alphaproteobacteria</taxon>
        <taxon>Acetobacterales</taxon>
        <taxon>Roseomonadaceae</taxon>
        <taxon>Roseomonas</taxon>
    </lineage>
</organism>
<dbReference type="SUPFAM" id="SSF53756">
    <property type="entry name" value="UDP-Glycosyltransferase/glycogen phosphorylase"/>
    <property type="match status" value="2"/>
</dbReference>
<dbReference type="PANTHER" id="PTHR46401:SF2">
    <property type="entry name" value="GLYCOSYLTRANSFERASE WBBK-RELATED"/>
    <property type="match status" value="1"/>
</dbReference>
<sequence length="772" mass="84364">MRCLVISPTPSHPANTGNRQRIQALLQRLKRQGHEVHFCFVAREAVGEPDLEAMRQAWDRLTVLPYNRAQERRSKGRVFGIDDWFPPGLEAAIAGLAEEEIYHLVMVEYVFFSRALELFPAGTLKVIDTHDVFADRDRRLRAIGLEPAFFYTTPEEETRGLDRADLVLAIQDAEREELEERTRALVVTLGHVPPVPPLPPRGTATPPVIGYVGSSNPINQAALAALLAAADLPALAAAGAEWRIAGGAARAVPANTPPLTAMGEVDNLESFYAGIDLAVNPHQGGTGLKIKTVEALAYGRPVIGTADAFLGMDPEAPFHSSGSAAALAPLLQRFATDAAYRDEVAAASRTLFARYAAEVSSQAAILRDRQTLEHALRRPRALLVTDIPFWEESLGNHARIAEMLRVGRPVFDTDLFALRQMDAADRAAAQRLLGGRGRVFSIDDQPETAAAAIPAWIEAKQLLEPFERKQFSRQHFAALEAHLQAESYAIGIVEYIRLSYLRHARGFPATRVLDTHDVMSLRAQNFAHFGLEHHIRIDVPEELKILDGFDLLLAIQASEHRFLERSLPGKSLYLPHSLPPGPRIDASRPAQRIVFVGGDSPMNRDGLRWFVDQVWPCFEARGDVALHVAGSVCDSLRELPAAPRNIVLHGPVADLAGFLDQADIGINPVYYGGGLKIKTVEYLARGIPAVLTEEAVFGIEGGAGTAYRLARSRAEFVGHLLALIEDPAGRARCAEAAFAFGRRQFGRAVSRRALQAIADLGRAATALPRRAA</sequence>
<reference evidence="2 3" key="1">
    <citation type="submission" date="2016-10" db="EMBL/GenBank/DDBJ databases">
        <title>Draft Genome sequence of Roseomonas sp. strain M3.</title>
        <authorList>
            <person name="Subhash Y."/>
            <person name="Lee S."/>
        </authorList>
    </citation>
    <scope>NUCLEOTIDE SEQUENCE [LARGE SCALE GENOMIC DNA]</scope>
    <source>
        <strain evidence="2 3">M3</strain>
    </source>
</reference>
<dbReference type="GO" id="GO:0016757">
    <property type="term" value="F:glycosyltransferase activity"/>
    <property type="evidence" value="ECO:0007669"/>
    <property type="project" value="TreeGrafter"/>
</dbReference>
<dbReference type="GO" id="GO:0009103">
    <property type="term" value="P:lipopolysaccharide biosynthetic process"/>
    <property type="evidence" value="ECO:0007669"/>
    <property type="project" value="TreeGrafter"/>
</dbReference>
<keyword evidence="3" id="KW-1185">Reference proteome</keyword>
<protein>
    <submittedName>
        <fullName evidence="2">Uncharacterized protein</fullName>
    </submittedName>
</protein>
<proteinExistence type="predicted"/>
<gene>
    <name evidence="2" type="ORF">BKE38_10790</name>
</gene>
<dbReference type="Gene3D" id="3.40.50.2000">
    <property type="entry name" value="Glycogen Phosphorylase B"/>
    <property type="match status" value="3"/>
</dbReference>
<dbReference type="AlphaFoldDB" id="A0A1V2H3G0"/>
<dbReference type="EMBL" id="MLCO01000088">
    <property type="protein sequence ID" value="ONG54220.1"/>
    <property type="molecule type" value="Genomic_DNA"/>
</dbReference>
<keyword evidence="1" id="KW-0808">Transferase</keyword>
<dbReference type="OrthoDB" id="7815474at2"/>
<dbReference type="Proteomes" id="UP000188879">
    <property type="component" value="Unassembled WGS sequence"/>
</dbReference>
<dbReference type="Pfam" id="PF13692">
    <property type="entry name" value="Glyco_trans_1_4"/>
    <property type="match status" value="2"/>
</dbReference>
<dbReference type="PANTHER" id="PTHR46401">
    <property type="entry name" value="GLYCOSYLTRANSFERASE WBBK-RELATED"/>
    <property type="match status" value="1"/>
</dbReference>
<evidence type="ECO:0000313" key="3">
    <source>
        <dbReference type="Proteomes" id="UP000188879"/>
    </source>
</evidence>